<keyword evidence="4" id="KW-1185">Reference proteome</keyword>
<proteinExistence type="predicted"/>
<gene>
    <name evidence="2" type="ORF">BJ972_001755</name>
    <name evidence="3" type="ORF">ESP50_07670</name>
</gene>
<dbReference type="SUPFAM" id="SSF50800">
    <property type="entry name" value="PK beta-barrel domain-like"/>
    <property type="match status" value="1"/>
</dbReference>
<evidence type="ECO:0000313" key="4">
    <source>
        <dbReference type="Proteomes" id="UP000292686"/>
    </source>
</evidence>
<dbReference type="GO" id="GO:0030170">
    <property type="term" value="F:pyridoxal phosphate binding"/>
    <property type="evidence" value="ECO:0007669"/>
    <property type="project" value="InterPro"/>
</dbReference>
<dbReference type="Pfam" id="PF03473">
    <property type="entry name" value="MOSC"/>
    <property type="match status" value="1"/>
</dbReference>
<dbReference type="AlphaFoldDB" id="A0A4Q2MAD4"/>
<reference evidence="2 5" key="2">
    <citation type="submission" date="2020-07" db="EMBL/GenBank/DDBJ databases">
        <title>Sequencing the genomes of 1000 actinobacteria strains.</title>
        <authorList>
            <person name="Klenk H.-P."/>
        </authorList>
    </citation>
    <scope>NUCLEOTIDE SEQUENCE [LARGE SCALE GENOMIC DNA]</scope>
    <source>
        <strain evidence="2 5">DSM 23870</strain>
    </source>
</reference>
<dbReference type="PROSITE" id="PS51340">
    <property type="entry name" value="MOSC"/>
    <property type="match status" value="1"/>
</dbReference>
<dbReference type="OrthoDB" id="9786134at2"/>
<evidence type="ECO:0000313" key="2">
    <source>
        <dbReference type="EMBL" id="NYD67236.1"/>
    </source>
</evidence>
<dbReference type="InterPro" id="IPR005302">
    <property type="entry name" value="MoCF_Sase_C"/>
</dbReference>
<comment type="caution">
    <text evidence="3">The sequence shown here is derived from an EMBL/GenBank/DDBJ whole genome shotgun (WGS) entry which is preliminary data.</text>
</comment>
<reference evidence="3 4" key="1">
    <citation type="submission" date="2019-01" db="EMBL/GenBank/DDBJ databases">
        <title>Agromyces.</title>
        <authorList>
            <person name="Li J."/>
        </authorList>
    </citation>
    <scope>NUCLEOTIDE SEQUENCE [LARGE SCALE GENOMIC DNA]</scope>
    <source>
        <strain evidence="3 4">DSM 23870</strain>
    </source>
</reference>
<dbReference type="InterPro" id="IPR052716">
    <property type="entry name" value="MOSC_domain"/>
</dbReference>
<dbReference type="GO" id="GO:0030151">
    <property type="term" value="F:molybdenum ion binding"/>
    <property type="evidence" value="ECO:0007669"/>
    <property type="project" value="InterPro"/>
</dbReference>
<sequence>MTEPSVVAVARDARHRFSKPVQHEITLVAGLGVEGDAHFGETVQHRYDKRRTPNAPNNKQVHLMHAELFDEVAADGFDVAPGDLGENVTTAGVDLLHLPLRTRLHLGETAVIELTGLRSPCTKIDALGAGLMKRLIRRHDDGSVERLAGVMAVIVTGGRVAPGDDIRIELPAEPHEPLEPV</sequence>
<dbReference type="Gene3D" id="2.40.33.20">
    <property type="entry name" value="PK beta-barrel domain-like"/>
    <property type="match status" value="1"/>
</dbReference>
<dbReference type="RefSeq" id="WP_129173748.1">
    <property type="nucleotide sequence ID" value="NZ_JACCBI010000001.1"/>
</dbReference>
<dbReference type="EMBL" id="JACCBI010000001">
    <property type="protein sequence ID" value="NYD67236.1"/>
    <property type="molecule type" value="Genomic_DNA"/>
</dbReference>
<dbReference type="GO" id="GO:0003824">
    <property type="term" value="F:catalytic activity"/>
    <property type="evidence" value="ECO:0007669"/>
    <property type="project" value="InterPro"/>
</dbReference>
<organism evidence="3 4">
    <name type="scientific">Agromyces atrinae</name>
    <dbReference type="NCBI Taxonomy" id="592376"/>
    <lineage>
        <taxon>Bacteria</taxon>
        <taxon>Bacillati</taxon>
        <taxon>Actinomycetota</taxon>
        <taxon>Actinomycetes</taxon>
        <taxon>Micrococcales</taxon>
        <taxon>Microbacteriaceae</taxon>
        <taxon>Agromyces</taxon>
    </lineage>
</organism>
<name>A0A4Q2MAD4_9MICO</name>
<evidence type="ECO:0000313" key="5">
    <source>
        <dbReference type="Proteomes" id="UP000581087"/>
    </source>
</evidence>
<accession>A0A4Q2MAD4</accession>
<feature type="domain" description="MOSC" evidence="1">
    <location>
        <begin position="19"/>
        <end position="169"/>
    </location>
</feature>
<protein>
    <submittedName>
        <fullName evidence="2 3">MOSC domain-containing protein</fullName>
    </submittedName>
</protein>
<dbReference type="Proteomes" id="UP000581087">
    <property type="component" value="Unassembled WGS sequence"/>
</dbReference>
<evidence type="ECO:0000313" key="3">
    <source>
        <dbReference type="EMBL" id="RXZ86932.1"/>
    </source>
</evidence>
<dbReference type="Proteomes" id="UP000292686">
    <property type="component" value="Unassembled WGS sequence"/>
</dbReference>
<dbReference type="PANTHER" id="PTHR36930">
    <property type="entry name" value="METAL-SULFUR CLUSTER BIOSYNTHESIS PROTEINS YUAD-RELATED"/>
    <property type="match status" value="1"/>
</dbReference>
<dbReference type="PANTHER" id="PTHR36930:SF1">
    <property type="entry name" value="MOSC DOMAIN-CONTAINING PROTEIN"/>
    <property type="match status" value="1"/>
</dbReference>
<evidence type="ECO:0000259" key="1">
    <source>
        <dbReference type="PROSITE" id="PS51340"/>
    </source>
</evidence>
<dbReference type="InterPro" id="IPR011037">
    <property type="entry name" value="Pyrv_Knase-like_insert_dom_sf"/>
</dbReference>
<dbReference type="EMBL" id="SDPM01000003">
    <property type="protein sequence ID" value="RXZ86932.1"/>
    <property type="molecule type" value="Genomic_DNA"/>
</dbReference>